<dbReference type="GO" id="GO:0019678">
    <property type="term" value="P:propionate metabolic process, methylmalonyl pathway"/>
    <property type="evidence" value="ECO:0007669"/>
    <property type="project" value="TreeGrafter"/>
</dbReference>
<evidence type="ECO:0000259" key="1">
    <source>
        <dbReference type="Pfam" id="PF01642"/>
    </source>
</evidence>
<dbReference type="WBParaSite" id="ALUE_0002223101-mRNA-1">
    <property type="protein sequence ID" value="ALUE_0002223101-mRNA-1"/>
    <property type="gene ID" value="ALUE_0002223101"/>
</dbReference>
<dbReference type="Proteomes" id="UP000036681">
    <property type="component" value="Unplaced"/>
</dbReference>
<dbReference type="AlphaFoldDB" id="A0A0M3IU03"/>
<name>A0A0M3IU03_ASCLU</name>
<dbReference type="Gene3D" id="3.20.20.240">
    <property type="entry name" value="Methylmalonyl-CoA mutase"/>
    <property type="match status" value="1"/>
</dbReference>
<dbReference type="PANTHER" id="PTHR48101">
    <property type="entry name" value="METHYLMALONYL-COA MUTASE, MITOCHONDRIAL-RELATED"/>
    <property type="match status" value="1"/>
</dbReference>
<accession>A0A0M3IU03</accession>
<organism evidence="2 3">
    <name type="scientific">Ascaris lumbricoides</name>
    <name type="common">Giant roundworm</name>
    <dbReference type="NCBI Taxonomy" id="6252"/>
    <lineage>
        <taxon>Eukaryota</taxon>
        <taxon>Metazoa</taxon>
        <taxon>Ecdysozoa</taxon>
        <taxon>Nematoda</taxon>
        <taxon>Chromadorea</taxon>
        <taxon>Rhabditida</taxon>
        <taxon>Spirurina</taxon>
        <taxon>Ascaridomorpha</taxon>
        <taxon>Ascaridoidea</taxon>
        <taxon>Ascarididae</taxon>
        <taxon>Ascaris</taxon>
    </lineage>
</organism>
<dbReference type="GO" id="GO:0005739">
    <property type="term" value="C:mitochondrion"/>
    <property type="evidence" value="ECO:0007669"/>
    <property type="project" value="TreeGrafter"/>
</dbReference>
<reference evidence="3" key="1">
    <citation type="submission" date="2017-02" db="UniProtKB">
        <authorList>
            <consortium name="WormBaseParasite"/>
        </authorList>
    </citation>
    <scope>IDENTIFICATION</scope>
</reference>
<sequence length="190" mass="21677">MLDCDVRLAECFVFNVSASLHVTTTPFHWWRQPIGAVNDMSLRLLHGCKLPFLSARYALSTSSSARAEYQPLPLHEEWAASAKKAMKGKDPNDLAWHTPEGVLIKPLYTPLDRACDRDRDIELPGKYPYTRGPYPTMYTQRPWTIRQYAGFSTVEESNKFYKDNIKAGQQGLSVAFDLATHRGYDRCSTR</sequence>
<protein>
    <submittedName>
        <fullName evidence="3">METMALONYL_COA_MUTASE domain-containing protein</fullName>
    </submittedName>
</protein>
<evidence type="ECO:0000313" key="2">
    <source>
        <dbReference type="Proteomes" id="UP000036681"/>
    </source>
</evidence>
<dbReference type="Pfam" id="PF01642">
    <property type="entry name" value="MM_CoA_mutase"/>
    <property type="match status" value="1"/>
</dbReference>
<dbReference type="GO" id="GO:0004494">
    <property type="term" value="F:methylmalonyl-CoA mutase activity"/>
    <property type="evidence" value="ECO:0007669"/>
    <property type="project" value="TreeGrafter"/>
</dbReference>
<keyword evidence="2" id="KW-1185">Reference proteome</keyword>
<dbReference type="InterPro" id="IPR016176">
    <property type="entry name" value="Cbl-dep_enz_cat"/>
</dbReference>
<feature type="domain" description="Methylmalonyl-CoA mutase alpha/beta chain catalytic" evidence="1">
    <location>
        <begin position="98"/>
        <end position="186"/>
    </location>
</feature>
<dbReference type="InterPro" id="IPR006099">
    <property type="entry name" value="MeMalonylCoA_mutase_a/b_cat"/>
</dbReference>
<dbReference type="SUPFAM" id="SSF51703">
    <property type="entry name" value="Cobalamin (vitamin B12)-dependent enzymes"/>
    <property type="match status" value="1"/>
</dbReference>
<evidence type="ECO:0000313" key="3">
    <source>
        <dbReference type="WBParaSite" id="ALUE_0002223101-mRNA-1"/>
    </source>
</evidence>
<proteinExistence type="predicted"/>
<dbReference type="PANTHER" id="PTHR48101:SF4">
    <property type="entry name" value="METHYLMALONYL-COA MUTASE, MITOCHONDRIAL"/>
    <property type="match status" value="1"/>
</dbReference>
<dbReference type="GO" id="GO:0031419">
    <property type="term" value="F:cobalamin binding"/>
    <property type="evidence" value="ECO:0007669"/>
    <property type="project" value="InterPro"/>
</dbReference>